<dbReference type="Pfam" id="PF08376">
    <property type="entry name" value="NIT"/>
    <property type="match status" value="1"/>
</dbReference>
<evidence type="ECO:0000256" key="2">
    <source>
        <dbReference type="ARBA" id="ARBA00012438"/>
    </source>
</evidence>
<comment type="catalytic activity">
    <reaction evidence="1">
        <text>ATP + protein L-histidine = ADP + protein N-phospho-L-histidine.</text>
        <dbReference type="EC" id="2.7.13.3"/>
    </reaction>
</comment>
<feature type="region of interest" description="Disordered" evidence="6">
    <location>
        <begin position="1"/>
        <end position="26"/>
    </location>
</feature>
<proteinExistence type="predicted"/>
<dbReference type="SMART" id="SM00387">
    <property type="entry name" value="HATPase_c"/>
    <property type="match status" value="1"/>
</dbReference>
<keyword evidence="7" id="KW-1133">Transmembrane helix</keyword>
<dbReference type="Proteomes" id="UP001501020">
    <property type="component" value="Unassembled WGS sequence"/>
</dbReference>
<evidence type="ECO:0000256" key="4">
    <source>
        <dbReference type="ARBA" id="ARBA00022679"/>
    </source>
</evidence>
<keyword evidence="7" id="KW-0472">Membrane</keyword>
<feature type="region of interest" description="Disordered" evidence="6">
    <location>
        <begin position="655"/>
        <end position="797"/>
    </location>
</feature>
<feature type="compositionally biased region" description="Pro residues" evidence="6">
    <location>
        <begin position="712"/>
        <end position="725"/>
    </location>
</feature>
<feature type="transmembrane region" description="Helical" evidence="7">
    <location>
        <begin position="333"/>
        <end position="354"/>
    </location>
</feature>
<feature type="transmembrane region" description="Helical" evidence="7">
    <location>
        <begin position="33"/>
        <end position="53"/>
    </location>
</feature>
<dbReference type="SUPFAM" id="SSF55874">
    <property type="entry name" value="ATPase domain of HSP90 chaperone/DNA topoisomerase II/histidine kinase"/>
    <property type="match status" value="1"/>
</dbReference>
<evidence type="ECO:0000313" key="9">
    <source>
        <dbReference type="EMBL" id="GAA2130746.1"/>
    </source>
</evidence>
<dbReference type="Pfam" id="PF02518">
    <property type="entry name" value="HATPase_c"/>
    <property type="match status" value="1"/>
</dbReference>
<gene>
    <name evidence="9" type="ORF">GCM10009727_22850</name>
</gene>
<dbReference type="EMBL" id="BAAAMR010000015">
    <property type="protein sequence ID" value="GAA2130746.1"/>
    <property type="molecule type" value="Genomic_DNA"/>
</dbReference>
<dbReference type="PANTHER" id="PTHR45436">
    <property type="entry name" value="SENSOR HISTIDINE KINASE YKOH"/>
    <property type="match status" value="1"/>
</dbReference>
<dbReference type="InterPro" id="IPR003594">
    <property type="entry name" value="HATPase_dom"/>
</dbReference>
<keyword evidence="7" id="KW-0812">Transmembrane</keyword>
<evidence type="ECO:0000256" key="3">
    <source>
        <dbReference type="ARBA" id="ARBA00022553"/>
    </source>
</evidence>
<dbReference type="InterPro" id="IPR013587">
    <property type="entry name" value="Nitrate/nitrite_sensing"/>
</dbReference>
<keyword evidence="4" id="KW-0808">Transferase</keyword>
<dbReference type="EC" id="2.7.13.3" evidence="2"/>
<keyword evidence="10" id="KW-1185">Reference proteome</keyword>
<evidence type="ECO:0000259" key="8">
    <source>
        <dbReference type="SMART" id="SM00387"/>
    </source>
</evidence>
<evidence type="ECO:0000256" key="6">
    <source>
        <dbReference type="SAM" id="MobiDB-lite"/>
    </source>
</evidence>
<dbReference type="InterPro" id="IPR036890">
    <property type="entry name" value="HATPase_C_sf"/>
</dbReference>
<evidence type="ECO:0000256" key="7">
    <source>
        <dbReference type="SAM" id="Phobius"/>
    </source>
</evidence>
<evidence type="ECO:0000313" key="10">
    <source>
        <dbReference type="Proteomes" id="UP001501020"/>
    </source>
</evidence>
<protein>
    <recommendedName>
        <fullName evidence="2">histidine kinase</fullName>
        <ecNumber evidence="2">2.7.13.3</ecNumber>
    </recommendedName>
</protein>
<keyword evidence="3" id="KW-0597">Phosphoprotein</keyword>
<dbReference type="Gene3D" id="6.10.340.10">
    <property type="match status" value="1"/>
</dbReference>
<feature type="domain" description="Histidine kinase/HSP90-like ATPase" evidence="8">
    <location>
        <begin position="538"/>
        <end position="648"/>
    </location>
</feature>
<reference evidence="10" key="1">
    <citation type="journal article" date="2019" name="Int. J. Syst. Evol. Microbiol.">
        <title>The Global Catalogue of Microorganisms (GCM) 10K type strain sequencing project: providing services to taxonomists for standard genome sequencing and annotation.</title>
        <authorList>
            <consortium name="The Broad Institute Genomics Platform"/>
            <consortium name="The Broad Institute Genome Sequencing Center for Infectious Disease"/>
            <person name="Wu L."/>
            <person name="Ma J."/>
        </authorList>
    </citation>
    <scope>NUCLEOTIDE SEQUENCE [LARGE SCALE GENOMIC DNA]</scope>
    <source>
        <strain evidence="10">JCM 13850</strain>
    </source>
</reference>
<accession>A0ABP5KH65</accession>
<evidence type="ECO:0000256" key="1">
    <source>
        <dbReference type="ARBA" id="ARBA00000085"/>
    </source>
</evidence>
<sequence>MPPMTPAAGPGIEPSPGPQPVHRRAPRRRTIRTQLVILLLVPLASLVALWGFAASLTLGPALTKNAVSRAYDKIGIPASTLSIQLQLERGNSVMYIASAHRDGGALAAQRAKTDRALAAFRRTALNAKLSGPSDKLVKQRTGELVDQLGRLGTLRGGVDRGSLPRLDIIDRYGSMVGRANELFSSLSLVNDLGVYQSARALNSLSWAVEFMQRESTLAGAAALGGGQLSVPERSALGQWVGAGRQYFDTGLAELTGKMRVPVQQVADSQDYVRFRQLETSLLEARGRPAAQTAGALGQLAPRLLQTLGQAVIRSGTILTGQAKSIGNQIMVKLVVAGGVGLLAVIASVLLSALFGRRLVRELRDLQRAARMLAEERLPRLVGLLRRGEPVDLNAEAPPISAARTTEIGRVADAFTQAQRVAVQSAVGESKLRQGISRVFLNLAWRSQSLLHRQLRMLDGMERRVTDPEALQDLFRLDHLTTRMRRHAEGLVILSGAPPGREWSKPARMEDVVRAAIAEVEDYERVEVRTAEPTALTGAVVADVVHMLAELIENATAFSPPNTEVLVRGETVGNGFAIEIIDRGIGMNESERARLNELLASPPEFDLADTDRLGLFVVSRLAARHGIKVRLQESGYSGTTAIVVLPRSLVVGALQSPAERPRPVPAAERAQPVIPWQDEPASPYGTSTVARAEPLYPNGGSAVPSAEHEPPAEHGPPADPNGPRPPLTRRRKMANLAPQLRDVRAGAEGVPAPGQQEGPNDTGANGGGLGHSADASRDLWSSLQGGWSRGREDNGEDM</sequence>
<dbReference type="Gene3D" id="3.30.565.10">
    <property type="entry name" value="Histidine kinase-like ATPase, C-terminal domain"/>
    <property type="match status" value="1"/>
</dbReference>
<keyword evidence="5" id="KW-0418">Kinase</keyword>
<feature type="compositionally biased region" description="Basic and acidic residues" evidence="6">
    <location>
        <begin position="788"/>
        <end position="797"/>
    </location>
</feature>
<evidence type="ECO:0000256" key="5">
    <source>
        <dbReference type="ARBA" id="ARBA00022777"/>
    </source>
</evidence>
<dbReference type="InterPro" id="IPR050428">
    <property type="entry name" value="TCS_sensor_his_kinase"/>
</dbReference>
<organism evidence="9 10">
    <name type="scientific">Actinomadura napierensis</name>
    <dbReference type="NCBI Taxonomy" id="267854"/>
    <lineage>
        <taxon>Bacteria</taxon>
        <taxon>Bacillati</taxon>
        <taxon>Actinomycetota</taxon>
        <taxon>Actinomycetes</taxon>
        <taxon>Streptosporangiales</taxon>
        <taxon>Thermomonosporaceae</taxon>
        <taxon>Actinomadura</taxon>
    </lineage>
</organism>
<name>A0ABP5KH65_9ACTN</name>
<dbReference type="PANTHER" id="PTHR45436:SF5">
    <property type="entry name" value="SENSOR HISTIDINE KINASE TRCS"/>
    <property type="match status" value="1"/>
</dbReference>
<comment type="caution">
    <text evidence="9">The sequence shown here is derived from an EMBL/GenBank/DDBJ whole genome shotgun (WGS) entry which is preliminary data.</text>
</comment>